<dbReference type="EC" id="2.4.-.-" evidence="2"/>
<accession>A0ABU9DX97</accession>
<keyword evidence="2" id="KW-0328">Glycosyltransferase</keyword>
<dbReference type="GO" id="GO:0016757">
    <property type="term" value="F:glycosyltransferase activity"/>
    <property type="evidence" value="ECO:0007669"/>
    <property type="project" value="UniProtKB-KW"/>
</dbReference>
<dbReference type="Pfam" id="PF00535">
    <property type="entry name" value="Glycos_transf_2"/>
    <property type="match status" value="1"/>
</dbReference>
<evidence type="ECO:0000313" key="3">
    <source>
        <dbReference type="Proteomes" id="UP001491349"/>
    </source>
</evidence>
<dbReference type="SUPFAM" id="SSF53448">
    <property type="entry name" value="Nucleotide-diphospho-sugar transferases"/>
    <property type="match status" value="1"/>
</dbReference>
<reference evidence="2 3" key="1">
    <citation type="submission" date="2024-04" db="EMBL/GenBank/DDBJ databases">
        <title>draft genome sequnece of Flavobacterium buctense JCM 30750.</title>
        <authorList>
            <person name="Kim D.-U."/>
        </authorList>
    </citation>
    <scope>NUCLEOTIDE SEQUENCE [LARGE SCALE GENOMIC DNA]</scope>
    <source>
        <strain evidence="2 3">JCM 30750</strain>
    </source>
</reference>
<comment type="caution">
    <text evidence="2">The sequence shown here is derived from an EMBL/GenBank/DDBJ whole genome shotgun (WGS) entry which is preliminary data.</text>
</comment>
<organism evidence="2 3">
    <name type="scientific">Flavobacterium buctense</name>
    <dbReference type="NCBI Taxonomy" id="1648146"/>
    <lineage>
        <taxon>Bacteria</taxon>
        <taxon>Pseudomonadati</taxon>
        <taxon>Bacteroidota</taxon>
        <taxon>Flavobacteriia</taxon>
        <taxon>Flavobacteriales</taxon>
        <taxon>Flavobacteriaceae</taxon>
        <taxon>Flavobacterium</taxon>
    </lineage>
</organism>
<proteinExistence type="predicted"/>
<sequence>MQKIAIIIPCYNEEKRLKISSLSYLIENTSIDIYLANDGSKDRTLAVINEFASENPTRCFVLNFEKNEGKANTIFKSVNLLLEKNKYDFIGYFDADFSTPESEIKRLLSEIKNDETSFLFGSRILLLNSGIKRKYHRHIIGRVIITLINLKFKLGIYDTQCGAKIFSSSILQQVFEKPFKTSWLFDVEIFIRLKKKNLLSKGREIPVYNWKDVDGSKLGWRTGFKIISEMLTIVRKY</sequence>
<dbReference type="PANTHER" id="PTHR10859:SF91">
    <property type="entry name" value="DOLICHYL-PHOSPHATE BETA-GLUCOSYLTRANSFERASE"/>
    <property type="match status" value="1"/>
</dbReference>
<dbReference type="Gene3D" id="3.90.550.10">
    <property type="entry name" value="Spore Coat Polysaccharide Biosynthesis Protein SpsA, Chain A"/>
    <property type="match status" value="1"/>
</dbReference>
<gene>
    <name evidence="2" type="ORF">WMW71_01590</name>
</gene>
<evidence type="ECO:0000313" key="2">
    <source>
        <dbReference type="EMBL" id="MEK8179019.1"/>
    </source>
</evidence>
<dbReference type="Proteomes" id="UP001491349">
    <property type="component" value="Unassembled WGS sequence"/>
</dbReference>
<dbReference type="RefSeq" id="WP_187659161.1">
    <property type="nucleotide sequence ID" value="NZ_JACTAB010000001.1"/>
</dbReference>
<keyword evidence="3" id="KW-1185">Reference proteome</keyword>
<keyword evidence="2" id="KW-0808">Transferase</keyword>
<evidence type="ECO:0000259" key="1">
    <source>
        <dbReference type="Pfam" id="PF00535"/>
    </source>
</evidence>
<dbReference type="InterPro" id="IPR029044">
    <property type="entry name" value="Nucleotide-diphossugar_trans"/>
</dbReference>
<dbReference type="InterPro" id="IPR001173">
    <property type="entry name" value="Glyco_trans_2-like"/>
</dbReference>
<dbReference type="EMBL" id="JBBPCB010000001">
    <property type="protein sequence ID" value="MEK8179019.1"/>
    <property type="molecule type" value="Genomic_DNA"/>
</dbReference>
<dbReference type="PANTHER" id="PTHR10859">
    <property type="entry name" value="GLYCOSYL TRANSFERASE"/>
    <property type="match status" value="1"/>
</dbReference>
<protein>
    <submittedName>
        <fullName evidence="2">Glycosyltransferase</fullName>
        <ecNumber evidence="2">2.4.-.-</ecNumber>
    </submittedName>
</protein>
<feature type="domain" description="Glycosyltransferase 2-like" evidence="1">
    <location>
        <begin position="6"/>
        <end position="175"/>
    </location>
</feature>
<name>A0ABU9DX97_9FLAO</name>